<proteinExistence type="predicted"/>
<dbReference type="AlphaFoldDB" id="A0A398CA49"/>
<dbReference type="PANTHER" id="PTHR43245">
    <property type="entry name" value="BIFUNCTIONAL POLYMYXIN RESISTANCE PROTEIN ARNA"/>
    <property type="match status" value="1"/>
</dbReference>
<evidence type="ECO:0000313" key="3">
    <source>
        <dbReference type="Proteomes" id="UP000266302"/>
    </source>
</evidence>
<gene>
    <name evidence="2" type="primary">tviC</name>
    <name evidence="2" type="ORF">D3F03_06380</name>
</gene>
<sequence>MQKPTAYQTLQTQLQATPRTWLITGVAGFIGSNLLETLLKLGQRVVGLDNFATGHQRNLDEVQTLVTPVQWGNFRFIQGDIRELADCQRACDGVDYVLHQAALGSVPRSLQDPITTNAANIAGFLNMLVAARDAKVQSFTYAASSSTYGDHPALPKVEDTIGKPLSPYAVTKYVNELYAEVFARCYGFNTIGLRYFNVFGPRQDPEGAYAAVIPKWIASLIKGEPVYINGDGETSRDFCFIANVVQANLLAATTPNPDAKNQVYNVAVGDRTSLNELYAQLHRHLLPRYPRLAGAQPVHRDFRAGDVRHSLADIGKAQRLLGYAPTQRIGEGLALAMPWYIGQK</sequence>
<dbReference type="Gene3D" id="3.40.50.720">
    <property type="entry name" value="NAD(P)-binding Rossmann-like Domain"/>
    <property type="match status" value="1"/>
</dbReference>
<dbReference type="Gene3D" id="3.90.25.10">
    <property type="entry name" value="UDP-galactose 4-epimerase, domain 1"/>
    <property type="match status" value="1"/>
</dbReference>
<dbReference type="EMBL" id="QXJC01000001">
    <property type="protein sequence ID" value="RID99995.1"/>
    <property type="molecule type" value="Genomic_DNA"/>
</dbReference>
<name>A0A398CA49_9BURK</name>
<reference evidence="2 3" key="1">
    <citation type="submission" date="2018-09" db="EMBL/GenBank/DDBJ databases">
        <title>Draft genome of Simplicispira sp. NY-02.</title>
        <authorList>
            <person name="Im W.T."/>
        </authorList>
    </citation>
    <scope>NUCLEOTIDE SEQUENCE [LARGE SCALE GENOMIC DNA]</scope>
    <source>
        <strain evidence="2 3">NY-02</strain>
    </source>
</reference>
<dbReference type="CDD" id="cd05256">
    <property type="entry name" value="UDP_AE_SDR_e"/>
    <property type="match status" value="1"/>
</dbReference>
<protein>
    <submittedName>
        <fullName evidence="2">Vi polysaccharide biosynthesis UDP-N-acetylglucosaminuronic acid C-4 epimerase TviC</fullName>
    </submittedName>
</protein>
<dbReference type="InterPro" id="IPR001509">
    <property type="entry name" value="Epimerase_deHydtase"/>
</dbReference>
<evidence type="ECO:0000313" key="2">
    <source>
        <dbReference type="EMBL" id="RID99995.1"/>
    </source>
</evidence>
<dbReference type="Pfam" id="PF01370">
    <property type="entry name" value="Epimerase"/>
    <property type="match status" value="1"/>
</dbReference>
<dbReference type="PRINTS" id="PR01713">
    <property type="entry name" value="NUCEPIMERASE"/>
</dbReference>
<dbReference type="SUPFAM" id="SSF51735">
    <property type="entry name" value="NAD(P)-binding Rossmann-fold domains"/>
    <property type="match status" value="1"/>
</dbReference>
<evidence type="ECO:0000259" key="1">
    <source>
        <dbReference type="Pfam" id="PF01370"/>
    </source>
</evidence>
<dbReference type="OrthoDB" id="9769113at2"/>
<dbReference type="Proteomes" id="UP000266302">
    <property type="component" value="Unassembled WGS sequence"/>
</dbReference>
<keyword evidence="3" id="KW-1185">Reference proteome</keyword>
<feature type="domain" description="NAD-dependent epimerase/dehydratase" evidence="1">
    <location>
        <begin position="21"/>
        <end position="267"/>
    </location>
</feature>
<dbReference type="InterPro" id="IPR050177">
    <property type="entry name" value="Lipid_A_modif_metabolic_enz"/>
</dbReference>
<organism evidence="2 3">
    <name type="scientific">Simplicispira hankyongi</name>
    <dbReference type="NCBI Taxonomy" id="2315688"/>
    <lineage>
        <taxon>Bacteria</taxon>
        <taxon>Pseudomonadati</taxon>
        <taxon>Pseudomonadota</taxon>
        <taxon>Betaproteobacteria</taxon>
        <taxon>Burkholderiales</taxon>
        <taxon>Comamonadaceae</taxon>
        <taxon>Simplicispira</taxon>
    </lineage>
</organism>
<dbReference type="RefSeq" id="WP_119108438.1">
    <property type="nucleotide sequence ID" value="NZ_QXJC01000001.1"/>
</dbReference>
<comment type="caution">
    <text evidence="2">The sequence shown here is derived from an EMBL/GenBank/DDBJ whole genome shotgun (WGS) entry which is preliminary data.</text>
</comment>
<dbReference type="InterPro" id="IPR036291">
    <property type="entry name" value="NAD(P)-bd_dom_sf"/>
</dbReference>
<dbReference type="PANTHER" id="PTHR43245:SF13">
    <property type="entry name" value="UDP-D-APIOSE_UDP-D-XYLOSE SYNTHASE 2"/>
    <property type="match status" value="1"/>
</dbReference>
<accession>A0A398CA49</accession>